<proteinExistence type="predicted"/>
<organism evidence="1 2">
    <name type="scientific">Acrobeloides nanus</name>
    <dbReference type="NCBI Taxonomy" id="290746"/>
    <lineage>
        <taxon>Eukaryota</taxon>
        <taxon>Metazoa</taxon>
        <taxon>Ecdysozoa</taxon>
        <taxon>Nematoda</taxon>
        <taxon>Chromadorea</taxon>
        <taxon>Rhabditida</taxon>
        <taxon>Tylenchina</taxon>
        <taxon>Cephalobomorpha</taxon>
        <taxon>Cephaloboidea</taxon>
        <taxon>Cephalobidae</taxon>
        <taxon>Acrobeloides</taxon>
    </lineage>
</organism>
<dbReference type="WBParaSite" id="ACRNAN_scaffold3124.g31015.t1">
    <property type="protein sequence ID" value="ACRNAN_scaffold3124.g31015.t1"/>
    <property type="gene ID" value="ACRNAN_scaffold3124.g31015"/>
</dbReference>
<protein>
    <submittedName>
        <fullName evidence="2">Uncharacterized protein</fullName>
    </submittedName>
</protein>
<name>A0A914DLI3_9BILA</name>
<evidence type="ECO:0000313" key="1">
    <source>
        <dbReference type="Proteomes" id="UP000887540"/>
    </source>
</evidence>
<keyword evidence="1" id="KW-1185">Reference proteome</keyword>
<evidence type="ECO:0000313" key="2">
    <source>
        <dbReference type="WBParaSite" id="ACRNAN_scaffold3124.g31015.t1"/>
    </source>
</evidence>
<dbReference type="AlphaFoldDB" id="A0A914DLI3"/>
<accession>A0A914DLI3</accession>
<sequence>MEANGFPLIDTPSYPSYEDKVQIKRYIRPDEYNSNLIETRLGLKRALEKTHLLKLANQAARGFGKRK</sequence>
<reference evidence="2" key="1">
    <citation type="submission" date="2022-11" db="UniProtKB">
        <authorList>
            <consortium name="WormBaseParasite"/>
        </authorList>
    </citation>
    <scope>IDENTIFICATION</scope>
</reference>
<dbReference type="Proteomes" id="UP000887540">
    <property type="component" value="Unplaced"/>
</dbReference>